<proteinExistence type="predicted"/>
<reference evidence="2" key="1">
    <citation type="journal article" date="2012" name="Proc. Natl. Acad. Sci. U.S.A.">
        <title>Antigenic diversity is generated by distinct evolutionary mechanisms in African trypanosome species.</title>
        <authorList>
            <person name="Jackson A.P."/>
            <person name="Berry A."/>
            <person name="Aslett M."/>
            <person name="Allison H.C."/>
            <person name="Burton P."/>
            <person name="Vavrova-Anderson J."/>
            <person name="Brown R."/>
            <person name="Browne H."/>
            <person name="Corton N."/>
            <person name="Hauser H."/>
            <person name="Gamble J."/>
            <person name="Gilderthorp R."/>
            <person name="Marcello L."/>
            <person name="McQuillan J."/>
            <person name="Otto T.D."/>
            <person name="Quail M.A."/>
            <person name="Sanders M.J."/>
            <person name="van Tonder A."/>
            <person name="Ginger M.L."/>
            <person name="Field M.C."/>
            <person name="Barry J.D."/>
            <person name="Hertz-Fowler C."/>
            <person name="Berriman M."/>
        </authorList>
    </citation>
    <scope>NUCLEOTIDE SEQUENCE</scope>
    <source>
        <strain evidence="2">Y486</strain>
    </source>
</reference>
<organism evidence="2">
    <name type="scientific">Trypanosoma vivax (strain Y486)</name>
    <dbReference type="NCBI Taxonomy" id="1055687"/>
    <lineage>
        <taxon>Eukaryota</taxon>
        <taxon>Discoba</taxon>
        <taxon>Euglenozoa</taxon>
        <taxon>Kinetoplastea</taxon>
        <taxon>Metakinetoplastina</taxon>
        <taxon>Trypanosomatida</taxon>
        <taxon>Trypanosomatidae</taxon>
        <taxon>Trypanosoma</taxon>
        <taxon>Duttonella</taxon>
    </lineage>
</organism>
<dbReference type="AlphaFoldDB" id="G0U062"/>
<feature type="region of interest" description="Disordered" evidence="1">
    <location>
        <begin position="786"/>
        <end position="848"/>
    </location>
</feature>
<gene>
    <name evidence="2" type="ORF">TVY486_0800680</name>
</gene>
<feature type="region of interest" description="Disordered" evidence="1">
    <location>
        <begin position="723"/>
        <end position="746"/>
    </location>
</feature>
<feature type="compositionally biased region" description="Low complexity" evidence="1">
    <location>
        <begin position="798"/>
        <end position="807"/>
    </location>
</feature>
<feature type="compositionally biased region" description="Polar residues" evidence="1">
    <location>
        <begin position="71"/>
        <end position="94"/>
    </location>
</feature>
<evidence type="ECO:0000256" key="1">
    <source>
        <dbReference type="SAM" id="MobiDB-lite"/>
    </source>
</evidence>
<feature type="compositionally biased region" description="Polar residues" evidence="1">
    <location>
        <begin position="736"/>
        <end position="745"/>
    </location>
</feature>
<protein>
    <submittedName>
        <fullName evidence="2">Uncharacterized protein</fullName>
    </submittedName>
</protein>
<dbReference type="EMBL" id="HE573024">
    <property type="protein sequence ID" value="CCC49460.1"/>
    <property type="molecule type" value="Genomic_DNA"/>
</dbReference>
<feature type="region of interest" description="Disordered" evidence="1">
    <location>
        <begin position="591"/>
        <end position="632"/>
    </location>
</feature>
<evidence type="ECO:0000313" key="2">
    <source>
        <dbReference type="EMBL" id="CCC49460.1"/>
    </source>
</evidence>
<feature type="compositionally biased region" description="Polar residues" evidence="1">
    <location>
        <begin position="616"/>
        <end position="626"/>
    </location>
</feature>
<feature type="region of interest" description="Disordered" evidence="1">
    <location>
        <begin position="67"/>
        <end position="142"/>
    </location>
</feature>
<sequence>MYESLLDLHFSSTPPEHINRLTGFLLESTALQRCTEAVTRLVTYVLMRSLPEELYEGDPADYRTLREHTQRTTQPSKPNHSQTSGKTSSKQLPLSLTFGDRSSAHSPHSLRQCGRTPSPMFAEGYEPDRPGTEMRSPTPFDSSRSKEISYFLRCDSLSCTRAIQSVALRHGIWLSSTERTLKRPPFHACGLPLRMSRDIALWQRPPDPQQLNGTLTHCPNSKTATLSPFTNTSNSVMSKTMRLIGAESQLLDGGTISIMANGEKERCVEAPSWRPRTLAPLLIIAYGGYGVAPFSIPEMSPSTLALKRKVREQKRKSEHVKYKRWQIKLIASLRAERPESQQAAYLSTINELMHMDEASNCIPPVLFELIMDVVESYELFFQSIISMSFEPMVSRSFFAHTYRGMLLSWASVVICEAAMRAASERVAVGPTGISWVSSVETWHFTEEDLDKIALSGLVERTFPSTMHEGYDEAVLRKTFNTLRALVLDTMGHVKGELYYLVTGVDNRRGVLALYRERLRQEKVRWAAMQAKEEEQLQARLPGCQVPTTDGMANNVIAGEAKSALSECPPKLSPAIRRPGNVLVGELVDNSHLPCDDRGGSRSQQATPLTEPREQSNTEGFSFSPSETKLDTTLRSRISASDSVNEGSMALVQRSLQLGGESSGVSVVQADPKVVGGGLQQRCDGPQTCVPTSLPKLTQLSSHRGRFSLAAGRHGCLNASFVYESQSTRSPKDSPQRSHGTKSTACVQPAKRGVVVAPSSAEIPPDLTVRSVRRELVALKFRNRQSSNLAERRRSGSVAGQDAAAGAANTLGPSSTLGTMIPTPRYGVTSETDLTPRAPHGSDATDTEKSRASLLLESVVGKKQAALVRNMRRTFENTAQFHLHFQESLQERASRHAQLESQWYSVGSMDYYEKRTVAAIKRIRQVAAFDLHHLSPIAALGLCLLRPKSSPSSTGDEQSHKKQKEFSKITLPKDLLLGREIVPWTI</sequence>
<accession>G0U062</accession>
<name>G0U062_TRYVY</name>
<dbReference type="VEuPathDB" id="TriTrypDB:TvY486_0800680"/>